<evidence type="ECO:0000259" key="1">
    <source>
        <dbReference type="Pfam" id="PF05272"/>
    </source>
</evidence>
<protein>
    <submittedName>
        <fullName evidence="2">Conjugal transfer protein TraC</fullName>
    </submittedName>
</protein>
<reference evidence="2 3" key="1">
    <citation type="submission" date="2017-11" db="EMBL/GenBank/DDBJ databases">
        <authorList>
            <person name="Han C.G."/>
        </authorList>
    </citation>
    <scope>NUCLEOTIDE SEQUENCE [LARGE SCALE GENOMIC DNA]</scope>
    <source>
        <strain evidence="2">CFBP3840</strain>
    </source>
</reference>
<organism evidence="2 3">
    <name type="scientific">Pseudomonas syringae</name>
    <dbReference type="NCBI Taxonomy" id="317"/>
    <lineage>
        <taxon>Bacteria</taxon>
        <taxon>Pseudomonadati</taxon>
        <taxon>Pseudomonadota</taxon>
        <taxon>Gammaproteobacteria</taxon>
        <taxon>Pseudomonadales</taxon>
        <taxon>Pseudomonadaceae</taxon>
        <taxon>Pseudomonas</taxon>
    </lineage>
</organism>
<proteinExistence type="predicted"/>
<dbReference type="PANTHER" id="PTHR34985">
    <property type="entry name" value="SLR0554 PROTEIN"/>
    <property type="match status" value="1"/>
</dbReference>
<name>A0A2K4WXA5_PSESX</name>
<gene>
    <name evidence="2" type="ORF">CFBP3840_03485</name>
</gene>
<dbReference type="PANTHER" id="PTHR34985:SF1">
    <property type="entry name" value="SLR0554 PROTEIN"/>
    <property type="match status" value="1"/>
</dbReference>
<sequence length="176" mass="20494">MPRQCVFVGTTNQEEYLKDATGNRRYWPVACTKVELEQLREIRDQLWAEAMFCFQAGEIWWVNRDESSMFAEAQDERFVVDEWEGLILNWLEESQIGETTSGNELLGTALKLDAGHWGKPEQMRVGAIMHRLGWKRARSSVLSKSGLRQWVYKKPANWGRTSDLVVEKFDEPCFDD</sequence>
<evidence type="ECO:0000313" key="3">
    <source>
        <dbReference type="Proteomes" id="UP000238095"/>
    </source>
</evidence>
<dbReference type="EMBL" id="LT963409">
    <property type="protein sequence ID" value="SOS40523.1"/>
    <property type="molecule type" value="Genomic_DNA"/>
</dbReference>
<accession>A0A2K4WXA5</accession>
<feature type="domain" description="Virulence-associated protein E-like" evidence="1">
    <location>
        <begin position="1"/>
        <end position="77"/>
    </location>
</feature>
<evidence type="ECO:0000313" key="2">
    <source>
        <dbReference type="EMBL" id="SOS40523.1"/>
    </source>
</evidence>
<dbReference type="Proteomes" id="UP000238095">
    <property type="component" value="Chromosome 1"/>
</dbReference>
<dbReference type="AlphaFoldDB" id="A0A2K4WXA5"/>
<dbReference type="InterPro" id="IPR007936">
    <property type="entry name" value="VapE-like_dom"/>
</dbReference>
<dbReference type="Pfam" id="PF05272">
    <property type="entry name" value="VapE-like_dom"/>
    <property type="match status" value="1"/>
</dbReference>